<dbReference type="AlphaFoldDB" id="A0A4U1BWM0"/>
<proteinExistence type="predicted"/>
<evidence type="ECO:0000313" key="2">
    <source>
        <dbReference type="Proteomes" id="UP000308181"/>
    </source>
</evidence>
<dbReference type="Proteomes" id="UP000308181">
    <property type="component" value="Unassembled WGS sequence"/>
</dbReference>
<keyword evidence="2" id="KW-1185">Reference proteome</keyword>
<sequence>MENILIHTENRDEINLLKEIAKKMGFKAEILSISDKEDIGLAKAIEENKGIESLSFSEAISYYKSLDKAK</sequence>
<name>A0A4U1BWM0_9SPHI</name>
<accession>A0A4U1BWM0</accession>
<dbReference type="Pfam" id="PF18506">
    <property type="entry name" value="RelB-like"/>
    <property type="match status" value="1"/>
</dbReference>
<comment type="caution">
    <text evidence="1">The sequence shown here is derived from an EMBL/GenBank/DDBJ whole genome shotgun (WGS) entry which is preliminary data.</text>
</comment>
<reference evidence="1 2" key="1">
    <citation type="submission" date="2019-04" db="EMBL/GenBank/DDBJ databases">
        <title>Pedobacter sp. AR-3-17 sp. nov., isolated from Arctic soil.</title>
        <authorList>
            <person name="Dahal R.H."/>
            <person name="Kim D.-U."/>
        </authorList>
    </citation>
    <scope>NUCLEOTIDE SEQUENCE [LARGE SCALE GENOMIC DNA]</scope>
    <source>
        <strain evidence="1 2">AR-3-17</strain>
    </source>
</reference>
<dbReference type="EMBL" id="SWBP01000004">
    <property type="protein sequence ID" value="TKB96711.1"/>
    <property type="molecule type" value="Genomic_DNA"/>
</dbReference>
<dbReference type="InterPro" id="IPR049537">
    <property type="entry name" value="RelB-like"/>
</dbReference>
<protein>
    <submittedName>
        <fullName evidence="1">Uncharacterized protein</fullName>
    </submittedName>
</protein>
<organism evidence="1 2">
    <name type="scientific">Pedobacter cryophilus</name>
    <dbReference type="NCBI Taxonomy" id="2571271"/>
    <lineage>
        <taxon>Bacteria</taxon>
        <taxon>Pseudomonadati</taxon>
        <taxon>Bacteroidota</taxon>
        <taxon>Sphingobacteriia</taxon>
        <taxon>Sphingobacteriales</taxon>
        <taxon>Sphingobacteriaceae</taxon>
        <taxon>Pedobacter</taxon>
    </lineage>
</organism>
<gene>
    <name evidence="1" type="ORF">FA046_11525</name>
</gene>
<evidence type="ECO:0000313" key="1">
    <source>
        <dbReference type="EMBL" id="TKB96711.1"/>
    </source>
</evidence>